<accession>A0A0P7B5S2</accession>
<feature type="region of interest" description="Disordered" evidence="1">
    <location>
        <begin position="351"/>
        <end position="453"/>
    </location>
</feature>
<dbReference type="STRING" id="78410.A0A0P7B5S2"/>
<feature type="compositionally biased region" description="Polar residues" evidence="1">
    <location>
        <begin position="274"/>
        <end position="285"/>
    </location>
</feature>
<comment type="caution">
    <text evidence="2">The sequence shown here is derived from an EMBL/GenBank/DDBJ whole genome shotgun (WGS) entry which is preliminary data.</text>
</comment>
<reference evidence="2 3" key="1">
    <citation type="submission" date="2015-09" db="EMBL/GenBank/DDBJ databases">
        <title>Draft genome of a European isolate of the apple canker pathogen Neonectria ditissima.</title>
        <authorList>
            <person name="Gomez-Cortecero A."/>
            <person name="Harrison R.J."/>
            <person name="Armitage A.D."/>
        </authorList>
    </citation>
    <scope>NUCLEOTIDE SEQUENCE [LARGE SCALE GENOMIC DNA]</scope>
    <source>
        <strain evidence="2 3">R09/05</strain>
    </source>
</reference>
<protein>
    <submittedName>
        <fullName evidence="2">Uncharacterized protein</fullName>
    </submittedName>
</protein>
<organism evidence="2 3">
    <name type="scientific">Neonectria ditissima</name>
    <dbReference type="NCBI Taxonomy" id="78410"/>
    <lineage>
        <taxon>Eukaryota</taxon>
        <taxon>Fungi</taxon>
        <taxon>Dikarya</taxon>
        <taxon>Ascomycota</taxon>
        <taxon>Pezizomycotina</taxon>
        <taxon>Sordariomycetes</taxon>
        <taxon>Hypocreomycetidae</taxon>
        <taxon>Hypocreales</taxon>
        <taxon>Nectriaceae</taxon>
        <taxon>Neonectria</taxon>
    </lineage>
</organism>
<feature type="compositionally biased region" description="Low complexity" evidence="1">
    <location>
        <begin position="252"/>
        <end position="268"/>
    </location>
</feature>
<feature type="region of interest" description="Disordered" evidence="1">
    <location>
        <begin position="18"/>
        <end position="42"/>
    </location>
</feature>
<feature type="region of interest" description="Disordered" evidence="1">
    <location>
        <begin position="239"/>
        <end position="332"/>
    </location>
</feature>
<gene>
    <name evidence="2" type="ORF">AK830_g12288</name>
</gene>
<dbReference type="EMBL" id="LKCW01000365">
    <property type="protein sequence ID" value="KPM34280.1"/>
    <property type="molecule type" value="Genomic_DNA"/>
</dbReference>
<evidence type="ECO:0000256" key="1">
    <source>
        <dbReference type="SAM" id="MobiDB-lite"/>
    </source>
</evidence>
<proteinExistence type="predicted"/>
<name>A0A0P7B5S2_9HYPO</name>
<evidence type="ECO:0000313" key="2">
    <source>
        <dbReference type="EMBL" id="KPM34280.1"/>
    </source>
</evidence>
<dbReference type="AlphaFoldDB" id="A0A0P7B5S2"/>
<evidence type="ECO:0000313" key="3">
    <source>
        <dbReference type="Proteomes" id="UP000050424"/>
    </source>
</evidence>
<sequence length="479" mass="50757">MAVTLDQICFYQPSGVVDSPRSARRNNSSNRGPATASEGSSSMAIALNAPAANRGNRELDSAELHFAPTAIPVYDLASSVETNEARAGYSLDGRDVFSSLRCWVGLEFLSCCVEASQFPEAPRDESALAGARDMLLNRYSSHARSLSHKQPLLAVGSSDLDDYGMDAAQRPGIPVPNPDFDPAHSSLRQSDMLYHLSSMVARISPVEPDVTDQEMHVSACLDMEGLDRVHDDTVSEEGTCPAIAVDPNPGASMSPSLASSPSSRIFPSMLTGLQPVQSDSKGTSHTRGDASSLDTAGNAAPTSNNPATPTRPSPRELVSGSAGTLPSQTLMNLLSPPKIKRIARLGAAAWNSPGARHERQAIAHSESNDDSSSEDGSDSDQSYTTRSPDSAGGVEDGSLDEDDTPASKRRRISRSTGRAMPNPATAPLPAVSGQRRPPQAPGLGASPARRPPHVIHPTKALWWKNLPPRIRSGHYSFPS</sequence>
<feature type="compositionally biased region" description="Polar residues" evidence="1">
    <location>
        <begin position="321"/>
        <end position="332"/>
    </location>
</feature>
<feature type="compositionally biased region" description="Acidic residues" evidence="1">
    <location>
        <begin position="368"/>
        <end position="378"/>
    </location>
</feature>
<keyword evidence="3" id="KW-1185">Reference proteome</keyword>
<feature type="compositionally biased region" description="Polar residues" evidence="1">
    <location>
        <begin position="292"/>
        <end position="310"/>
    </location>
</feature>
<dbReference type="Proteomes" id="UP000050424">
    <property type="component" value="Unassembled WGS sequence"/>
</dbReference>